<dbReference type="PANTHER" id="PTHR43335">
    <property type="entry name" value="ABC TRANSPORTER, ATP-BINDING PROTEIN"/>
    <property type="match status" value="1"/>
</dbReference>
<dbReference type="Proteomes" id="UP000676776">
    <property type="component" value="Unassembled WGS sequence"/>
</dbReference>
<dbReference type="GO" id="GO:0005524">
    <property type="term" value="F:ATP binding"/>
    <property type="evidence" value="ECO:0007669"/>
    <property type="project" value="UniProtKB-KW"/>
</dbReference>
<dbReference type="Gene3D" id="3.40.50.300">
    <property type="entry name" value="P-loop containing nucleotide triphosphate hydrolases"/>
    <property type="match status" value="1"/>
</dbReference>
<protein>
    <submittedName>
        <fullName evidence="6">ABC transporter ATP-binding protein</fullName>
    </submittedName>
</protein>
<organism evidence="6 7">
    <name type="scientific">Winogradskyella pelagia</name>
    <dbReference type="NCBI Taxonomy" id="2819984"/>
    <lineage>
        <taxon>Bacteria</taxon>
        <taxon>Pseudomonadati</taxon>
        <taxon>Bacteroidota</taxon>
        <taxon>Flavobacteriia</taxon>
        <taxon>Flavobacteriales</taxon>
        <taxon>Flavobacteriaceae</taxon>
        <taxon>Winogradskyella</taxon>
    </lineage>
</organism>
<sequence length="289" mass="32004">MLSIKDLSLKYDNEYILSDISFTVKRREILGLLGPNGAGKSSIIKILAGLVKPRSGSLTLDEESLSFEDLRAKCGYLIDSPSYYPHLSAFNNLKLIERINYTKVDCKKLLGLVGLGDVGKKKVRHFSTGMKQRLSIATAIMRSPELLILDEPFNGLDPNGYQDIINLLKDLNACGTTIIVSSHLLDELEQFATAFVLINKGKIALNISKTNLMKSNRKVTLTFSKDFNASAEALIMEKEGIFISNRVVELTIKPEEIGPIINALVVSGSIPINIETHTILQDTYFELAR</sequence>
<evidence type="ECO:0000256" key="2">
    <source>
        <dbReference type="ARBA" id="ARBA00022448"/>
    </source>
</evidence>
<keyword evidence="4 6" id="KW-0067">ATP-binding</keyword>
<evidence type="ECO:0000313" key="6">
    <source>
        <dbReference type="EMBL" id="MBO3115624.1"/>
    </source>
</evidence>
<comment type="similarity">
    <text evidence="1">Belongs to the ABC transporter superfamily.</text>
</comment>
<keyword evidence="3" id="KW-0547">Nucleotide-binding</keyword>
<comment type="caution">
    <text evidence="6">The sequence shown here is derived from an EMBL/GenBank/DDBJ whole genome shotgun (WGS) entry which is preliminary data.</text>
</comment>
<evidence type="ECO:0000313" key="7">
    <source>
        <dbReference type="Proteomes" id="UP000676776"/>
    </source>
</evidence>
<name>A0ABS3SZK6_9FLAO</name>
<feature type="domain" description="ABC transporter" evidence="5">
    <location>
        <begin position="2"/>
        <end position="225"/>
    </location>
</feature>
<proteinExistence type="inferred from homology"/>
<dbReference type="RefSeq" id="WP_208152403.1">
    <property type="nucleotide sequence ID" value="NZ_JAGEVF010000002.1"/>
</dbReference>
<dbReference type="PROSITE" id="PS50893">
    <property type="entry name" value="ABC_TRANSPORTER_2"/>
    <property type="match status" value="1"/>
</dbReference>
<dbReference type="PANTHER" id="PTHR43335:SF4">
    <property type="entry name" value="ABC TRANSPORTER, ATP-BINDING PROTEIN"/>
    <property type="match status" value="1"/>
</dbReference>
<keyword evidence="7" id="KW-1185">Reference proteome</keyword>
<gene>
    <name evidence="6" type="ORF">J4050_02635</name>
</gene>
<dbReference type="InterPro" id="IPR003593">
    <property type="entry name" value="AAA+_ATPase"/>
</dbReference>
<evidence type="ECO:0000256" key="4">
    <source>
        <dbReference type="ARBA" id="ARBA00022840"/>
    </source>
</evidence>
<keyword evidence="2" id="KW-0813">Transport</keyword>
<evidence type="ECO:0000256" key="3">
    <source>
        <dbReference type="ARBA" id="ARBA00022741"/>
    </source>
</evidence>
<dbReference type="Pfam" id="PF00005">
    <property type="entry name" value="ABC_tran"/>
    <property type="match status" value="1"/>
</dbReference>
<accession>A0ABS3SZK6</accession>
<reference evidence="6 7" key="1">
    <citation type="submission" date="2021-03" db="EMBL/GenBank/DDBJ databases">
        <title>Winogradskyella sp. nov., isolated from costal sediment.</title>
        <authorList>
            <person name="Gao C."/>
        </authorList>
    </citation>
    <scope>NUCLEOTIDE SEQUENCE [LARGE SCALE GENOMIC DNA]</scope>
    <source>
        <strain evidence="6 7">DF17</strain>
    </source>
</reference>
<dbReference type="SUPFAM" id="SSF52540">
    <property type="entry name" value="P-loop containing nucleoside triphosphate hydrolases"/>
    <property type="match status" value="1"/>
</dbReference>
<evidence type="ECO:0000256" key="1">
    <source>
        <dbReference type="ARBA" id="ARBA00005417"/>
    </source>
</evidence>
<dbReference type="InterPro" id="IPR027417">
    <property type="entry name" value="P-loop_NTPase"/>
</dbReference>
<dbReference type="InterPro" id="IPR003439">
    <property type="entry name" value="ABC_transporter-like_ATP-bd"/>
</dbReference>
<dbReference type="EMBL" id="JAGEVF010000002">
    <property type="protein sequence ID" value="MBO3115624.1"/>
    <property type="molecule type" value="Genomic_DNA"/>
</dbReference>
<evidence type="ECO:0000259" key="5">
    <source>
        <dbReference type="PROSITE" id="PS50893"/>
    </source>
</evidence>
<dbReference type="SMART" id="SM00382">
    <property type="entry name" value="AAA"/>
    <property type="match status" value="1"/>
</dbReference>